<keyword evidence="3 10" id="KW-0285">Flavoprotein</keyword>
<feature type="transmembrane region" description="Helical" evidence="10">
    <location>
        <begin position="126"/>
        <end position="145"/>
    </location>
</feature>
<keyword evidence="9 10" id="KW-0472">Membrane</keyword>
<evidence type="ECO:0000256" key="6">
    <source>
        <dbReference type="ARBA" id="ARBA00022967"/>
    </source>
</evidence>
<dbReference type="PANTHER" id="PTHR30578">
    <property type="entry name" value="ELECTRON TRANSPORT COMPLEX PROTEIN RNFD"/>
    <property type="match status" value="1"/>
</dbReference>
<dbReference type="HAMAP" id="MF_00462">
    <property type="entry name" value="RsxD_RnfD"/>
    <property type="match status" value="1"/>
</dbReference>
<keyword evidence="10" id="KW-1003">Cell membrane</keyword>
<keyword evidence="12" id="KW-1185">Reference proteome</keyword>
<evidence type="ECO:0000313" key="11">
    <source>
        <dbReference type="EMBL" id="RCW36672.1"/>
    </source>
</evidence>
<feature type="modified residue" description="FMN phosphoryl threonine" evidence="10">
    <location>
        <position position="161"/>
    </location>
</feature>
<evidence type="ECO:0000256" key="2">
    <source>
        <dbReference type="ARBA" id="ARBA00022553"/>
    </source>
</evidence>
<keyword evidence="2 10" id="KW-0597">Phosphoprotein</keyword>
<evidence type="ECO:0000256" key="10">
    <source>
        <dbReference type="HAMAP-Rule" id="MF_00462"/>
    </source>
</evidence>
<evidence type="ECO:0000256" key="9">
    <source>
        <dbReference type="ARBA" id="ARBA00023136"/>
    </source>
</evidence>
<dbReference type="InterPro" id="IPR011303">
    <property type="entry name" value="RnfD_bac"/>
</dbReference>
<dbReference type="EMBL" id="QPIZ01000008">
    <property type="protein sequence ID" value="RCW36672.1"/>
    <property type="molecule type" value="Genomic_DNA"/>
</dbReference>
<dbReference type="Pfam" id="PF03116">
    <property type="entry name" value="NQR2_RnfD_RnfE"/>
    <property type="match status" value="1"/>
</dbReference>
<dbReference type="RefSeq" id="WP_106153825.1">
    <property type="nucleotide sequence ID" value="NZ_PVTS01000013.1"/>
</dbReference>
<dbReference type="AlphaFoldDB" id="A0A2T0XDL6"/>
<feature type="transmembrane region" description="Helical" evidence="10">
    <location>
        <begin position="94"/>
        <end position="114"/>
    </location>
</feature>
<proteinExistence type="inferred from homology"/>
<dbReference type="GO" id="GO:0055085">
    <property type="term" value="P:transmembrane transport"/>
    <property type="evidence" value="ECO:0007669"/>
    <property type="project" value="InterPro"/>
</dbReference>
<keyword evidence="5 10" id="KW-0812">Transmembrane</keyword>
<comment type="caution">
    <text evidence="11">The sequence shown here is derived from an EMBL/GenBank/DDBJ whole genome shotgun (WGS) entry which is preliminary data.</text>
</comment>
<evidence type="ECO:0000256" key="4">
    <source>
        <dbReference type="ARBA" id="ARBA00022643"/>
    </source>
</evidence>
<comment type="function">
    <text evidence="10">Part of a membrane-bound complex that couples electron transfer with translocation of ions across the membrane.</text>
</comment>
<dbReference type="PANTHER" id="PTHR30578:SF0">
    <property type="entry name" value="ION-TRANSLOCATING OXIDOREDUCTASE COMPLEX SUBUNIT D"/>
    <property type="match status" value="1"/>
</dbReference>
<evidence type="ECO:0000256" key="7">
    <source>
        <dbReference type="ARBA" id="ARBA00022982"/>
    </source>
</evidence>
<evidence type="ECO:0000256" key="1">
    <source>
        <dbReference type="ARBA" id="ARBA00022448"/>
    </source>
</evidence>
<keyword evidence="1 10" id="KW-0813">Transport</keyword>
<dbReference type="InterPro" id="IPR004338">
    <property type="entry name" value="NqrB/RnfD"/>
</dbReference>
<feature type="transmembrane region" description="Helical" evidence="10">
    <location>
        <begin position="303"/>
        <end position="321"/>
    </location>
</feature>
<keyword evidence="7 10" id="KW-0249">Electron transport</keyword>
<evidence type="ECO:0000256" key="8">
    <source>
        <dbReference type="ARBA" id="ARBA00022989"/>
    </source>
</evidence>
<feature type="transmembrane region" description="Helical" evidence="10">
    <location>
        <begin position="246"/>
        <end position="267"/>
    </location>
</feature>
<dbReference type="EC" id="7.-.-.-" evidence="10"/>
<dbReference type="STRING" id="1168289.GCA_000259075_02895"/>
<feature type="transmembrane region" description="Helical" evidence="10">
    <location>
        <begin position="279"/>
        <end position="297"/>
    </location>
</feature>
<dbReference type="GO" id="GO:0005886">
    <property type="term" value="C:plasma membrane"/>
    <property type="evidence" value="ECO:0007669"/>
    <property type="project" value="UniProtKB-SubCell"/>
</dbReference>
<evidence type="ECO:0000256" key="5">
    <source>
        <dbReference type="ARBA" id="ARBA00022692"/>
    </source>
</evidence>
<dbReference type="Proteomes" id="UP000252733">
    <property type="component" value="Unassembled WGS sequence"/>
</dbReference>
<dbReference type="NCBIfam" id="TIGR01946">
    <property type="entry name" value="rnfD"/>
    <property type="match status" value="1"/>
</dbReference>
<keyword evidence="8 10" id="KW-1133">Transmembrane helix</keyword>
<dbReference type="GO" id="GO:0022900">
    <property type="term" value="P:electron transport chain"/>
    <property type="evidence" value="ECO:0007669"/>
    <property type="project" value="UniProtKB-UniRule"/>
</dbReference>
<feature type="transmembrane region" description="Helical" evidence="10">
    <location>
        <begin position="194"/>
        <end position="214"/>
    </location>
</feature>
<comment type="cofactor">
    <cofactor evidence="10">
        <name>FMN</name>
        <dbReference type="ChEBI" id="CHEBI:58210"/>
    </cofactor>
</comment>
<gene>
    <name evidence="10" type="primary">rnfD</name>
    <name evidence="11" type="ORF">DFO77_108114</name>
</gene>
<protein>
    <recommendedName>
        <fullName evidence="10">Ion-translocating oxidoreductase complex subunit D</fullName>
        <ecNumber evidence="10">7.-.-.-</ecNumber>
    </recommendedName>
    <alternativeName>
        <fullName evidence="10">Rnf electron transport complex subunit D</fullName>
    </alternativeName>
</protein>
<evidence type="ECO:0000256" key="3">
    <source>
        <dbReference type="ARBA" id="ARBA00022630"/>
    </source>
</evidence>
<organism evidence="11 12">
    <name type="scientific">Marinilabilia salmonicolor</name>
    <dbReference type="NCBI Taxonomy" id="989"/>
    <lineage>
        <taxon>Bacteria</taxon>
        <taxon>Pseudomonadati</taxon>
        <taxon>Bacteroidota</taxon>
        <taxon>Bacteroidia</taxon>
        <taxon>Marinilabiliales</taxon>
        <taxon>Marinilabiliaceae</taxon>
        <taxon>Marinilabilia</taxon>
    </lineage>
</organism>
<reference evidence="11 12" key="1">
    <citation type="submission" date="2018-07" db="EMBL/GenBank/DDBJ databases">
        <title>Freshwater and sediment microbial communities from various areas in North America, analyzing microbe dynamics in response to fracking.</title>
        <authorList>
            <person name="Lamendella R."/>
        </authorList>
    </citation>
    <scope>NUCLEOTIDE SEQUENCE [LARGE SCALE GENOMIC DNA]</scope>
    <source>
        <strain evidence="11 12">160A</strain>
    </source>
</reference>
<name>A0A2T0XDL6_9BACT</name>
<keyword evidence="6 10" id="KW-1278">Translocase</keyword>
<comment type="subcellular location">
    <subcellularLocation>
        <location evidence="10">Cell membrane</location>
        <topology evidence="10">Multi-pass membrane protein</topology>
    </subcellularLocation>
</comment>
<feature type="transmembrane region" description="Helical" evidence="10">
    <location>
        <begin position="221"/>
        <end position="240"/>
    </location>
</feature>
<keyword evidence="4 10" id="KW-0288">FMN</keyword>
<evidence type="ECO:0000313" key="12">
    <source>
        <dbReference type="Proteomes" id="UP000252733"/>
    </source>
</evidence>
<feature type="transmembrane region" description="Helical" evidence="10">
    <location>
        <begin position="26"/>
        <end position="59"/>
    </location>
</feature>
<comment type="subunit">
    <text evidence="10">The complex is composed of six subunits: RnfA, RnfB, RnfC, RnfD, RnfE and RnfG.</text>
</comment>
<dbReference type="OrthoDB" id="9776359at2"/>
<comment type="similarity">
    <text evidence="10">Belongs to the NqrB/RnfD family.</text>
</comment>
<accession>A0A2T0XDL6</accession>
<sequence length="338" mass="35924">MNQKLVVSPSPHVHSGDSVSKNMYGVIIALIPALLASLWYFGIGALIVTLTAIVACVLFEWIIQKYLMKTTPSISDGSAALTGLLLAFNLPTNIPIGLIIIGAAVAIGIGKMSFGGLGNNPFNPALVGRVFLLISFPVQMTSWPVPVTSRFQYLDATTGATPLSVMKEGLSSGASFSEIMSEIPSYLNLFMGNMGGSAGEVAGIALVLGGIYLLVRKIITWHIPVSVIGSIAVFTAILHFASPDAYAGPLFHILTGGVLLGAFFMATDYVSSPMSKRGMLLYGVGIGVITVLIRVYGSYPEGVSFAILIMNAFVPLIDRYMKPKRFGEKIKTAKVQQQ</sequence>